<proteinExistence type="inferred from homology"/>
<dbReference type="Proteomes" id="UP000076442">
    <property type="component" value="Unassembled WGS sequence"/>
</dbReference>
<dbReference type="GO" id="GO:0005886">
    <property type="term" value="C:plasma membrane"/>
    <property type="evidence" value="ECO:0007669"/>
    <property type="project" value="UniProtKB-SubCell"/>
</dbReference>
<dbReference type="InterPro" id="IPR051311">
    <property type="entry name" value="DedA_domain"/>
</dbReference>
<comment type="caution">
    <text evidence="8">The sequence shown here is derived from an EMBL/GenBank/DDBJ whole genome shotgun (WGS) entry which is preliminary data.</text>
</comment>
<name>A0AAP1EBZ5_BACIU</name>
<accession>A0AAP1EBZ5</accession>
<evidence type="ECO:0000256" key="5">
    <source>
        <dbReference type="ARBA" id="ARBA00022989"/>
    </source>
</evidence>
<keyword evidence="5 7" id="KW-1133">Transmembrane helix</keyword>
<feature type="transmembrane region" description="Helical" evidence="7">
    <location>
        <begin position="12"/>
        <end position="39"/>
    </location>
</feature>
<dbReference type="PANTHER" id="PTHR42709">
    <property type="entry name" value="ALKALINE PHOSPHATASE LIKE PROTEIN"/>
    <property type="match status" value="1"/>
</dbReference>
<evidence type="ECO:0000256" key="7">
    <source>
        <dbReference type="SAM" id="Phobius"/>
    </source>
</evidence>
<feature type="transmembrane region" description="Helical" evidence="7">
    <location>
        <begin position="79"/>
        <end position="97"/>
    </location>
</feature>
<dbReference type="EMBL" id="LJZV01000012">
    <property type="protein sequence ID" value="KZD91568.1"/>
    <property type="molecule type" value="Genomic_DNA"/>
</dbReference>
<evidence type="ECO:0000256" key="1">
    <source>
        <dbReference type="ARBA" id="ARBA00004651"/>
    </source>
</evidence>
<evidence type="ECO:0000313" key="8">
    <source>
        <dbReference type="EMBL" id="KZD91568.1"/>
    </source>
</evidence>
<dbReference type="AlphaFoldDB" id="A0AAP1EBZ5"/>
<evidence type="ECO:0000256" key="6">
    <source>
        <dbReference type="ARBA" id="ARBA00023136"/>
    </source>
</evidence>
<sequence>MQVLTGLLEQYGYAVLFIVLMLELLTLLGPGEFAGVLVFQEKLNWVLSMLAAGLGSCVGVSMSYWIGYRLGPAAIQKAFASRGVLLAVIVLTFLWTVFKGQGWKIELSFLYFLVIGGELYEEEIRRLFHSLHPVHAPLESHDYIHSQANRR</sequence>
<protein>
    <submittedName>
        <fullName evidence="8">Uncharacterized protein ypuB (ORFX1)</fullName>
    </submittedName>
</protein>
<evidence type="ECO:0000256" key="4">
    <source>
        <dbReference type="ARBA" id="ARBA00022692"/>
    </source>
</evidence>
<dbReference type="PANTHER" id="PTHR42709:SF6">
    <property type="entry name" value="UNDECAPRENYL PHOSPHATE TRANSPORTER A"/>
    <property type="match status" value="1"/>
</dbReference>
<evidence type="ECO:0000313" key="9">
    <source>
        <dbReference type="Proteomes" id="UP000076442"/>
    </source>
</evidence>
<comment type="similarity">
    <text evidence="2">Belongs to the DedA family.</text>
</comment>
<gene>
    <name evidence="8" type="ORF">B4122_2210</name>
</gene>
<evidence type="ECO:0000256" key="2">
    <source>
        <dbReference type="ARBA" id="ARBA00010792"/>
    </source>
</evidence>
<comment type="subcellular location">
    <subcellularLocation>
        <location evidence="1">Cell membrane</location>
        <topology evidence="1">Multi-pass membrane protein</topology>
    </subcellularLocation>
</comment>
<feature type="transmembrane region" description="Helical" evidence="7">
    <location>
        <begin position="45"/>
        <end position="67"/>
    </location>
</feature>
<keyword evidence="6 7" id="KW-0472">Membrane</keyword>
<keyword evidence="4 7" id="KW-0812">Transmembrane</keyword>
<keyword evidence="3" id="KW-1003">Cell membrane</keyword>
<organism evidence="8 9">
    <name type="scientific">Bacillus subtilis</name>
    <dbReference type="NCBI Taxonomy" id="1423"/>
    <lineage>
        <taxon>Bacteria</taxon>
        <taxon>Bacillati</taxon>
        <taxon>Bacillota</taxon>
        <taxon>Bacilli</taxon>
        <taxon>Bacillales</taxon>
        <taxon>Bacillaceae</taxon>
        <taxon>Bacillus</taxon>
    </lineage>
</organism>
<reference evidence="8 9" key="1">
    <citation type="submission" date="2015-09" db="EMBL/GenBank/DDBJ databases">
        <title>Spore heat resistance.</title>
        <authorList>
            <person name="Boekhorst J."/>
            <person name="Berendsen E.M."/>
            <person name="Wells-Bennik M.H."/>
            <person name="Kuipers O.P."/>
        </authorList>
    </citation>
    <scope>NUCLEOTIDE SEQUENCE [LARGE SCALE GENOMIC DNA]</scope>
    <source>
        <strain evidence="8 9">B4122</strain>
    </source>
</reference>
<evidence type="ECO:0000256" key="3">
    <source>
        <dbReference type="ARBA" id="ARBA00022475"/>
    </source>
</evidence>